<dbReference type="AlphaFoldDB" id="A0AB33IN65"/>
<accession>A0AB33IN65</accession>
<feature type="signal peptide" evidence="1">
    <location>
        <begin position="1"/>
        <end position="24"/>
    </location>
</feature>
<protein>
    <submittedName>
        <fullName evidence="2">Uncharacterized protein</fullName>
    </submittedName>
</protein>
<organism evidence="2">
    <name type="scientific">Prevotella sp. GTC17253</name>
    <dbReference type="NCBI Taxonomy" id="3236793"/>
    <lineage>
        <taxon>Bacteria</taxon>
        <taxon>Pseudomonadati</taxon>
        <taxon>Bacteroidota</taxon>
        <taxon>Bacteroidia</taxon>
        <taxon>Bacteroidales</taxon>
        <taxon>Prevotellaceae</taxon>
        <taxon>Prevotella</taxon>
    </lineage>
</organism>
<evidence type="ECO:0000256" key="1">
    <source>
        <dbReference type="SAM" id="SignalP"/>
    </source>
</evidence>
<gene>
    <name evidence="2" type="ORF">GTC17253_09410</name>
</gene>
<dbReference type="EMBL" id="AP035785">
    <property type="protein sequence ID" value="BFO70975.1"/>
    <property type="molecule type" value="Genomic_DNA"/>
</dbReference>
<feature type="chain" id="PRO_5044273908" evidence="1">
    <location>
        <begin position="25"/>
        <end position="217"/>
    </location>
</feature>
<dbReference type="SUPFAM" id="SSF56935">
    <property type="entry name" value="Porins"/>
    <property type="match status" value="1"/>
</dbReference>
<reference evidence="2" key="1">
    <citation type="submission" date="2024-07" db="EMBL/GenBank/DDBJ databases">
        <title>Complete genome sequence of Prevotella sp. YM-2024 GTC17253.</title>
        <authorList>
            <person name="Hayashi M."/>
            <person name="Muto Y."/>
            <person name="Tanaka K."/>
            <person name="Niwa H."/>
        </authorList>
    </citation>
    <scope>NUCLEOTIDE SEQUENCE</scope>
    <source>
        <strain evidence="2">GTC17253</strain>
    </source>
</reference>
<name>A0AB33IN65_9BACT</name>
<proteinExistence type="predicted"/>
<sequence length="217" mass="24106">MMNRKAVITTILLGLCTIGKAQQAADTTTTVMQPPVPVAYAMTPYHNYGWGLHKGLNVQLDLSAFATFGKNVPHRGGFTQSLSATYLTPLTKDKKLWLAAGGYIQNINWGGDSYRDGALYAALGYRFNEHWEAWVYAKKNVANNYGNSYSSLYHPGYWYRGPIGGMGMFTGGADVIGAAVKYNINRSISIQVNVEGAHYNNKDFQYFDQYNYPLSKP</sequence>
<evidence type="ECO:0000313" key="2">
    <source>
        <dbReference type="EMBL" id="BFO70975.1"/>
    </source>
</evidence>
<keyword evidence="1" id="KW-0732">Signal</keyword>